<dbReference type="AlphaFoldDB" id="A0A167PF43"/>
<accession>A0A167PF43</accession>
<gene>
    <name evidence="3" type="ORF">CALVIDRAFT_525741</name>
</gene>
<feature type="compositionally biased region" description="Basic and acidic residues" evidence="1">
    <location>
        <begin position="303"/>
        <end position="321"/>
    </location>
</feature>
<dbReference type="OrthoDB" id="5946233at2759"/>
<dbReference type="EMBL" id="KV417274">
    <property type="protein sequence ID" value="KZO98724.1"/>
    <property type="molecule type" value="Genomic_DNA"/>
</dbReference>
<dbReference type="Proteomes" id="UP000076738">
    <property type="component" value="Unassembled WGS sequence"/>
</dbReference>
<evidence type="ECO:0000313" key="4">
    <source>
        <dbReference type="Proteomes" id="UP000076738"/>
    </source>
</evidence>
<dbReference type="Pfam" id="PF24764">
    <property type="entry name" value="rva_4"/>
    <property type="match status" value="1"/>
</dbReference>
<dbReference type="STRING" id="1330018.A0A167PF43"/>
<evidence type="ECO:0000313" key="3">
    <source>
        <dbReference type="EMBL" id="KZO98724.1"/>
    </source>
</evidence>
<sequence>MDERRENQYDRAVPDTILRPLVEKYFSYGFGDKKILRSITKEIDLESNRWTLSHFATISTKKRYWSPGESFNSTNLWLTPLDVDNGVLGLHESWSFDQHDKWRRFGLWLHCGLEGFSNFVLWLKIWWTNSNPRLIASFYFEAATRLGGIPMLTWSDPGTENHGIANAQTTLRRQLDLSLQGMLQHEWMRGHSNIKPEIFWSKLRKQSSPGWEILFDEGLEQGCPMNMDLFCDYKVATLFAPPEHEVFQLVPERFEKQAKTLFDELGHPAVDRESFWAIYLMMLEGFMSLPEAEAVALWEDMHSNEAREETIQPRGAGEDPSRAGSNDESLSEPGDEDDVPTVDMTPHV</sequence>
<evidence type="ECO:0000259" key="2">
    <source>
        <dbReference type="Pfam" id="PF24764"/>
    </source>
</evidence>
<dbReference type="PANTHER" id="PTHR46177:SF1">
    <property type="entry name" value="INTEGRASE CATALYTIC DOMAIN-CONTAINING PROTEIN"/>
    <property type="match status" value="1"/>
</dbReference>
<dbReference type="InterPro" id="IPR058913">
    <property type="entry name" value="Integrase_dom_put"/>
</dbReference>
<organism evidence="3 4">
    <name type="scientific">Calocera viscosa (strain TUFC12733)</name>
    <dbReference type="NCBI Taxonomy" id="1330018"/>
    <lineage>
        <taxon>Eukaryota</taxon>
        <taxon>Fungi</taxon>
        <taxon>Dikarya</taxon>
        <taxon>Basidiomycota</taxon>
        <taxon>Agaricomycotina</taxon>
        <taxon>Dacrymycetes</taxon>
        <taxon>Dacrymycetales</taxon>
        <taxon>Dacrymycetaceae</taxon>
        <taxon>Calocera</taxon>
    </lineage>
</organism>
<reference evidence="3 4" key="1">
    <citation type="journal article" date="2016" name="Mol. Biol. Evol.">
        <title>Comparative Genomics of Early-Diverging Mushroom-Forming Fungi Provides Insights into the Origins of Lignocellulose Decay Capabilities.</title>
        <authorList>
            <person name="Nagy L.G."/>
            <person name="Riley R."/>
            <person name="Tritt A."/>
            <person name="Adam C."/>
            <person name="Daum C."/>
            <person name="Floudas D."/>
            <person name="Sun H."/>
            <person name="Yadav J.S."/>
            <person name="Pangilinan J."/>
            <person name="Larsson K.H."/>
            <person name="Matsuura K."/>
            <person name="Barry K."/>
            <person name="Labutti K."/>
            <person name="Kuo R."/>
            <person name="Ohm R.A."/>
            <person name="Bhattacharya S.S."/>
            <person name="Shirouzu T."/>
            <person name="Yoshinaga Y."/>
            <person name="Martin F.M."/>
            <person name="Grigoriev I.V."/>
            <person name="Hibbett D.S."/>
        </authorList>
    </citation>
    <scope>NUCLEOTIDE SEQUENCE [LARGE SCALE GENOMIC DNA]</scope>
    <source>
        <strain evidence="3 4">TUFC12733</strain>
    </source>
</reference>
<feature type="region of interest" description="Disordered" evidence="1">
    <location>
        <begin position="303"/>
        <end position="348"/>
    </location>
</feature>
<feature type="domain" description="Integrase core" evidence="2">
    <location>
        <begin position="93"/>
        <end position="192"/>
    </location>
</feature>
<proteinExistence type="predicted"/>
<dbReference type="PANTHER" id="PTHR46177">
    <property type="entry name" value="INTEGRASE CATALYTIC DOMAIN-CONTAINING PROTEIN"/>
    <property type="match status" value="1"/>
</dbReference>
<feature type="compositionally biased region" description="Acidic residues" evidence="1">
    <location>
        <begin position="329"/>
        <end position="340"/>
    </location>
</feature>
<keyword evidence="4" id="KW-1185">Reference proteome</keyword>
<evidence type="ECO:0000256" key="1">
    <source>
        <dbReference type="SAM" id="MobiDB-lite"/>
    </source>
</evidence>
<protein>
    <recommendedName>
        <fullName evidence="2">Integrase core domain-containing protein</fullName>
    </recommendedName>
</protein>
<name>A0A167PF43_CALVF</name>